<feature type="domain" description="PA" evidence="21">
    <location>
        <begin position="116"/>
        <end position="195"/>
    </location>
</feature>
<protein>
    <recommendedName>
        <fullName evidence="5">Carboxypeptidase Q</fullName>
    </recommendedName>
    <alternativeName>
        <fullName evidence="20">Plasma glutamate carboxypeptidase</fullName>
    </alternativeName>
</protein>
<dbReference type="Gene3D" id="3.40.630.10">
    <property type="entry name" value="Zn peptidases"/>
    <property type="match status" value="1"/>
</dbReference>
<evidence type="ECO:0000256" key="15">
    <source>
        <dbReference type="ARBA" id="ARBA00023049"/>
    </source>
</evidence>
<dbReference type="Pfam" id="PF04389">
    <property type="entry name" value="Peptidase_M28"/>
    <property type="match status" value="1"/>
</dbReference>
<evidence type="ECO:0000256" key="5">
    <source>
        <dbReference type="ARBA" id="ARBA00014116"/>
    </source>
</evidence>
<keyword evidence="11" id="KW-0378">Hydrolase</keyword>
<accession>A0A382LTV2</accession>
<comment type="subunit">
    <text evidence="19">Homodimer. The monomeric form is inactive while the homodimer is active.</text>
</comment>
<feature type="non-terminal residue" evidence="23">
    <location>
        <position position="1"/>
    </location>
</feature>
<dbReference type="InterPro" id="IPR007484">
    <property type="entry name" value="Peptidase_M28"/>
</dbReference>
<dbReference type="SUPFAM" id="SSF52025">
    <property type="entry name" value="PA domain"/>
    <property type="match status" value="1"/>
</dbReference>
<keyword evidence="14" id="KW-0333">Golgi apparatus</keyword>
<evidence type="ECO:0000256" key="7">
    <source>
        <dbReference type="ARBA" id="ARBA00022645"/>
    </source>
</evidence>
<organism evidence="23">
    <name type="scientific">marine metagenome</name>
    <dbReference type="NCBI Taxonomy" id="408172"/>
    <lineage>
        <taxon>unclassified sequences</taxon>
        <taxon>metagenomes</taxon>
        <taxon>ecological metagenomes</taxon>
    </lineage>
</organism>
<comment type="subcellular location">
    <subcellularLocation>
        <location evidence="1">Endoplasmic reticulum</location>
    </subcellularLocation>
    <subcellularLocation>
        <location evidence="3">Golgi apparatus</location>
    </subcellularLocation>
    <subcellularLocation>
        <location evidence="2">Lysosome</location>
    </subcellularLocation>
    <subcellularLocation>
        <location evidence="4">Secreted</location>
    </subcellularLocation>
</comment>
<dbReference type="GO" id="GO:0070573">
    <property type="term" value="F:metallodipeptidase activity"/>
    <property type="evidence" value="ECO:0007669"/>
    <property type="project" value="InterPro"/>
</dbReference>
<evidence type="ECO:0000256" key="12">
    <source>
        <dbReference type="ARBA" id="ARBA00022824"/>
    </source>
</evidence>
<keyword evidence="15" id="KW-0482">Metalloprotease</keyword>
<evidence type="ECO:0000259" key="21">
    <source>
        <dbReference type="Pfam" id="PF02225"/>
    </source>
</evidence>
<keyword evidence="13" id="KW-0862">Zinc</keyword>
<dbReference type="Gene3D" id="3.50.30.30">
    <property type="match status" value="1"/>
</dbReference>
<dbReference type="InterPro" id="IPR003137">
    <property type="entry name" value="PA_domain"/>
</dbReference>
<dbReference type="SUPFAM" id="SSF53187">
    <property type="entry name" value="Zn-dependent exopeptidases"/>
    <property type="match status" value="1"/>
</dbReference>
<dbReference type="EMBL" id="UINC01089190">
    <property type="protein sequence ID" value="SVC40068.1"/>
    <property type="molecule type" value="Genomic_DNA"/>
</dbReference>
<dbReference type="GO" id="GO:0046872">
    <property type="term" value="F:metal ion binding"/>
    <property type="evidence" value="ECO:0007669"/>
    <property type="project" value="UniProtKB-KW"/>
</dbReference>
<dbReference type="GO" id="GO:0005764">
    <property type="term" value="C:lysosome"/>
    <property type="evidence" value="ECO:0007669"/>
    <property type="project" value="UniProtKB-SubCell"/>
</dbReference>
<evidence type="ECO:0000256" key="10">
    <source>
        <dbReference type="ARBA" id="ARBA00022729"/>
    </source>
</evidence>
<dbReference type="GO" id="GO:0005783">
    <property type="term" value="C:endoplasmic reticulum"/>
    <property type="evidence" value="ECO:0007669"/>
    <property type="project" value="UniProtKB-SubCell"/>
</dbReference>
<dbReference type="Pfam" id="PF02225">
    <property type="entry name" value="PA"/>
    <property type="match status" value="1"/>
</dbReference>
<evidence type="ECO:0000256" key="18">
    <source>
        <dbReference type="ARBA" id="ARBA00023228"/>
    </source>
</evidence>
<evidence type="ECO:0000256" key="3">
    <source>
        <dbReference type="ARBA" id="ARBA00004555"/>
    </source>
</evidence>
<evidence type="ECO:0000256" key="6">
    <source>
        <dbReference type="ARBA" id="ARBA00022525"/>
    </source>
</evidence>
<dbReference type="PANTHER" id="PTHR12053:SF3">
    <property type="entry name" value="CARBOXYPEPTIDASE Q"/>
    <property type="match status" value="1"/>
</dbReference>
<keyword evidence="16" id="KW-0865">Zymogen</keyword>
<evidence type="ECO:0000256" key="11">
    <source>
        <dbReference type="ARBA" id="ARBA00022801"/>
    </source>
</evidence>
<evidence type="ECO:0000259" key="22">
    <source>
        <dbReference type="Pfam" id="PF04389"/>
    </source>
</evidence>
<feature type="domain" description="Peptidase M28" evidence="22">
    <location>
        <begin position="222"/>
        <end position="296"/>
    </location>
</feature>
<keyword evidence="17" id="KW-0325">Glycoprotein</keyword>
<evidence type="ECO:0000256" key="17">
    <source>
        <dbReference type="ARBA" id="ARBA00023180"/>
    </source>
</evidence>
<dbReference type="InterPro" id="IPR046450">
    <property type="entry name" value="PA_dom_sf"/>
</dbReference>
<keyword evidence="9" id="KW-0479">Metal-binding</keyword>
<sequence length="316" mass="35048">VDTSILENVDINVAWELVEKFSTMPRWKPEDVNKGADLIIDKLKEYGVNHEVLTPSLYLSIPFEASVKIEDGTTMHAKPPSYSKNCIDGLNAPLHYVPAHYSKDIDNLFDRSQDKEASSPDKVRGKIVISEGFSFPGKIQDFEKAGAVGVIAVNPGADAHWGICTAIWGIPEYDDLDIVPKIPVVAVNKSDGDKLIELSKNNKNATIFTKMEEGWYMQKIPVVTIEGTENKEKYSLLHGHYDSWDVGVGDNATGDACMLEIARLLTNNKSKLKRSVKIAWWPGHSTGRYAGSTWFADTYAIDLDKNCIAQIDCDSP</sequence>
<proteinExistence type="predicted"/>
<evidence type="ECO:0000313" key="23">
    <source>
        <dbReference type="EMBL" id="SVC40068.1"/>
    </source>
</evidence>
<dbReference type="PANTHER" id="PTHR12053">
    <property type="entry name" value="PROTEASE FAMILY M28 PLASMA GLUTAMATE CARBOXYPEPTIDASE-RELATED"/>
    <property type="match status" value="1"/>
</dbReference>
<evidence type="ECO:0000256" key="14">
    <source>
        <dbReference type="ARBA" id="ARBA00023034"/>
    </source>
</evidence>
<evidence type="ECO:0000256" key="20">
    <source>
        <dbReference type="ARBA" id="ARBA00033328"/>
    </source>
</evidence>
<name>A0A382LTV2_9ZZZZ</name>
<feature type="non-terminal residue" evidence="23">
    <location>
        <position position="316"/>
    </location>
</feature>
<keyword evidence="12" id="KW-0256">Endoplasmic reticulum</keyword>
<evidence type="ECO:0000256" key="9">
    <source>
        <dbReference type="ARBA" id="ARBA00022723"/>
    </source>
</evidence>
<keyword evidence="7" id="KW-0121">Carboxypeptidase</keyword>
<evidence type="ECO:0000256" key="13">
    <source>
        <dbReference type="ARBA" id="ARBA00022833"/>
    </source>
</evidence>
<keyword evidence="18" id="KW-0458">Lysosome</keyword>
<reference evidence="23" key="1">
    <citation type="submission" date="2018-05" db="EMBL/GenBank/DDBJ databases">
        <authorList>
            <person name="Lanie J.A."/>
            <person name="Ng W.-L."/>
            <person name="Kazmierczak K.M."/>
            <person name="Andrzejewski T.M."/>
            <person name="Davidsen T.M."/>
            <person name="Wayne K.J."/>
            <person name="Tettelin H."/>
            <person name="Glass J.I."/>
            <person name="Rusch D."/>
            <person name="Podicherti R."/>
            <person name="Tsui H.-C.T."/>
            <person name="Winkler M.E."/>
        </authorList>
    </citation>
    <scope>NUCLEOTIDE SEQUENCE</scope>
</reference>
<dbReference type="InterPro" id="IPR039866">
    <property type="entry name" value="CPQ"/>
</dbReference>
<dbReference type="GO" id="GO:0006508">
    <property type="term" value="P:proteolysis"/>
    <property type="evidence" value="ECO:0007669"/>
    <property type="project" value="UniProtKB-KW"/>
</dbReference>
<evidence type="ECO:0000256" key="19">
    <source>
        <dbReference type="ARBA" id="ARBA00025833"/>
    </source>
</evidence>
<keyword evidence="10" id="KW-0732">Signal</keyword>
<keyword evidence="8" id="KW-0645">Protease</keyword>
<dbReference type="AlphaFoldDB" id="A0A382LTV2"/>
<evidence type="ECO:0000256" key="2">
    <source>
        <dbReference type="ARBA" id="ARBA00004371"/>
    </source>
</evidence>
<dbReference type="GO" id="GO:0005794">
    <property type="term" value="C:Golgi apparatus"/>
    <property type="evidence" value="ECO:0007669"/>
    <property type="project" value="UniProtKB-SubCell"/>
</dbReference>
<evidence type="ECO:0000256" key="8">
    <source>
        <dbReference type="ARBA" id="ARBA00022670"/>
    </source>
</evidence>
<evidence type="ECO:0000256" key="16">
    <source>
        <dbReference type="ARBA" id="ARBA00023145"/>
    </source>
</evidence>
<evidence type="ECO:0000256" key="1">
    <source>
        <dbReference type="ARBA" id="ARBA00004240"/>
    </source>
</evidence>
<dbReference type="GO" id="GO:0005576">
    <property type="term" value="C:extracellular region"/>
    <property type="evidence" value="ECO:0007669"/>
    <property type="project" value="UniProtKB-SubCell"/>
</dbReference>
<keyword evidence="6" id="KW-0964">Secreted</keyword>
<dbReference type="GO" id="GO:0004180">
    <property type="term" value="F:carboxypeptidase activity"/>
    <property type="evidence" value="ECO:0007669"/>
    <property type="project" value="UniProtKB-KW"/>
</dbReference>
<gene>
    <name evidence="23" type="ORF">METZ01_LOCUS292922</name>
</gene>
<evidence type="ECO:0000256" key="4">
    <source>
        <dbReference type="ARBA" id="ARBA00004613"/>
    </source>
</evidence>